<dbReference type="HAMAP" id="MF_01235">
    <property type="entry name" value="ManNAc6P_epimer"/>
    <property type="match status" value="1"/>
</dbReference>
<dbReference type="CDD" id="cd04729">
    <property type="entry name" value="NanE"/>
    <property type="match status" value="1"/>
</dbReference>
<dbReference type="AlphaFoldDB" id="A0A9D1SXY0"/>
<protein>
    <recommendedName>
        <fullName evidence="7">Putative N-acetylmannosamine-6-phosphate 2-epimerase</fullName>
        <ecNumber evidence="7">5.1.3.9</ecNumber>
    </recommendedName>
    <alternativeName>
        <fullName evidence="7">ManNAc-6-P epimerase</fullName>
    </alternativeName>
</protein>
<dbReference type="GO" id="GO:0005829">
    <property type="term" value="C:cytosol"/>
    <property type="evidence" value="ECO:0007669"/>
    <property type="project" value="TreeGrafter"/>
</dbReference>
<evidence type="ECO:0000256" key="1">
    <source>
        <dbReference type="ARBA" id="ARBA00000056"/>
    </source>
</evidence>
<evidence type="ECO:0000256" key="2">
    <source>
        <dbReference type="ARBA" id="ARBA00002147"/>
    </source>
</evidence>
<dbReference type="InterPro" id="IPR013785">
    <property type="entry name" value="Aldolase_TIM"/>
</dbReference>
<comment type="function">
    <text evidence="2 7">Converts N-acetylmannosamine-6-phosphate (ManNAc-6-P) to N-acetylglucosamine-6-phosphate (GlcNAc-6-P).</text>
</comment>
<dbReference type="InterPro" id="IPR007260">
    <property type="entry name" value="NanE"/>
</dbReference>
<reference evidence="8" key="1">
    <citation type="submission" date="2020-10" db="EMBL/GenBank/DDBJ databases">
        <authorList>
            <person name="Gilroy R."/>
        </authorList>
    </citation>
    <scope>NUCLEOTIDE SEQUENCE</scope>
    <source>
        <strain evidence="8">23406</strain>
    </source>
</reference>
<dbReference type="GO" id="GO:0005975">
    <property type="term" value="P:carbohydrate metabolic process"/>
    <property type="evidence" value="ECO:0007669"/>
    <property type="project" value="UniProtKB-UniRule"/>
</dbReference>
<comment type="pathway">
    <text evidence="3 7">Amino-sugar metabolism; N-acetylneuraminate degradation; D-fructose 6-phosphate from N-acetylneuraminate: step 3/5.</text>
</comment>
<accession>A0A9D1SXY0</accession>
<keyword evidence="6 7" id="KW-0119">Carbohydrate metabolism</keyword>
<evidence type="ECO:0000256" key="6">
    <source>
        <dbReference type="ARBA" id="ARBA00023277"/>
    </source>
</evidence>
<name>A0A9D1SXY0_9FIRM</name>
<proteinExistence type="inferred from homology"/>
<dbReference type="PANTHER" id="PTHR36204">
    <property type="entry name" value="N-ACETYLMANNOSAMINE-6-PHOSPHATE 2-EPIMERASE-RELATED"/>
    <property type="match status" value="1"/>
</dbReference>
<gene>
    <name evidence="7" type="primary">nanE</name>
    <name evidence="8" type="ORF">IAB14_06815</name>
</gene>
<dbReference type="Pfam" id="PF04131">
    <property type="entry name" value="NanE"/>
    <property type="match status" value="1"/>
</dbReference>
<dbReference type="NCBIfam" id="NF002231">
    <property type="entry name" value="PRK01130.1"/>
    <property type="match status" value="1"/>
</dbReference>
<evidence type="ECO:0000256" key="4">
    <source>
        <dbReference type="ARBA" id="ARBA00007439"/>
    </source>
</evidence>
<evidence type="ECO:0000256" key="5">
    <source>
        <dbReference type="ARBA" id="ARBA00023235"/>
    </source>
</evidence>
<dbReference type="GO" id="GO:0019262">
    <property type="term" value="P:N-acetylneuraminate catabolic process"/>
    <property type="evidence" value="ECO:0007669"/>
    <property type="project" value="UniProtKB-UniRule"/>
</dbReference>
<organism evidence="8 9">
    <name type="scientific">Candidatus Stercoripulliclostridium merdipullorum</name>
    <dbReference type="NCBI Taxonomy" id="2840952"/>
    <lineage>
        <taxon>Bacteria</taxon>
        <taxon>Bacillati</taxon>
        <taxon>Bacillota</taxon>
        <taxon>Clostridia</taxon>
        <taxon>Eubacteriales</taxon>
        <taxon>Candidatus Stercoripulliclostridium</taxon>
    </lineage>
</organism>
<dbReference type="GO" id="GO:0006053">
    <property type="term" value="P:N-acetylmannosamine catabolic process"/>
    <property type="evidence" value="ECO:0007669"/>
    <property type="project" value="TreeGrafter"/>
</dbReference>
<evidence type="ECO:0000256" key="3">
    <source>
        <dbReference type="ARBA" id="ARBA00005081"/>
    </source>
</evidence>
<dbReference type="SUPFAM" id="SSF51366">
    <property type="entry name" value="Ribulose-phoshate binding barrel"/>
    <property type="match status" value="1"/>
</dbReference>
<sequence length="226" mass="24595">MKIKQNSLIISCQAVEGEILHGYGIMHLMAKAAVYGGADGIRANSVSDINDIQKTVDVPVIGIIKAVYPGSDVYITPTMKELKALLEGTKVDVIALDATFRTRPGGEQLADLVRYARENYPQVELMADCATYEEAQNADRMGFDYVGTTLRGYTADTKGIAIPDTDLLKQMTSTLKAKVIAEGGIWEVGQLREVLKTGVHAVVIGSSVTRPADITKRFKKEFEALK</sequence>
<dbReference type="GO" id="GO:0047465">
    <property type="term" value="F:N-acylglucosamine-6-phosphate 2-epimerase activity"/>
    <property type="evidence" value="ECO:0007669"/>
    <property type="project" value="UniProtKB-EC"/>
</dbReference>
<dbReference type="Gene3D" id="3.20.20.70">
    <property type="entry name" value="Aldolase class I"/>
    <property type="match status" value="1"/>
</dbReference>
<comment type="catalytic activity">
    <reaction evidence="1 7">
        <text>an N-acyl-D-glucosamine 6-phosphate = an N-acyl-D-mannosamine 6-phosphate</text>
        <dbReference type="Rhea" id="RHEA:23932"/>
        <dbReference type="ChEBI" id="CHEBI:57599"/>
        <dbReference type="ChEBI" id="CHEBI:57666"/>
        <dbReference type="EC" id="5.1.3.9"/>
    </reaction>
</comment>
<reference evidence="8" key="2">
    <citation type="journal article" date="2021" name="PeerJ">
        <title>Extensive microbial diversity within the chicken gut microbiome revealed by metagenomics and culture.</title>
        <authorList>
            <person name="Gilroy R."/>
            <person name="Ravi A."/>
            <person name="Getino M."/>
            <person name="Pursley I."/>
            <person name="Horton D.L."/>
            <person name="Alikhan N.F."/>
            <person name="Baker D."/>
            <person name="Gharbi K."/>
            <person name="Hall N."/>
            <person name="Watson M."/>
            <person name="Adriaenssens E.M."/>
            <person name="Foster-Nyarko E."/>
            <person name="Jarju S."/>
            <person name="Secka A."/>
            <person name="Antonio M."/>
            <person name="Oren A."/>
            <person name="Chaudhuri R.R."/>
            <person name="La Ragione R."/>
            <person name="Hildebrand F."/>
            <person name="Pallen M.J."/>
        </authorList>
    </citation>
    <scope>NUCLEOTIDE SEQUENCE</scope>
    <source>
        <strain evidence="8">23406</strain>
    </source>
</reference>
<dbReference type="Proteomes" id="UP000886891">
    <property type="component" value="Unassembled WGS sequence"/>
</dbReference>
<comment type="caution">
    <text evidence="8">The sequence shown here is derived from an EMBL/GenBank/DDBJ whole genome shotgun (WGS) entry which is preliminary data.</text>
</comment>
<dbReference type="InterPro" id="IPR011060">
    <property type="entry name" value="RibuloseP-bd_barrel"/>
</dbReference>
<evidence type="ECO:0000313" key="8">
    <source>
        <dbReference type="EMBL" id="HIV00805.1"/>
    </source>
</evidence>
<dbReference type="PANTHER" id="PTHR36204:SF1">
    <property type="entry name" value="N-ACETYLMANNOSAMINE-6-PHOSPHATE 2-EPIMERASE-RELATED"/>
    <property type="match status" value="1"/>
</dbReference>
<keyword evidence="5 7" id="KW-0413">Isomerase</keyword>
<dbReference type="EC" id="5.1.3.9" evidence="7"/>
<dbReference type="EMBL" id="DVOH01000056">
    <property type="protein sequence ID" value="HIV00805.1"/>
    <property type="molecule type" value="Genomic_DNA"/>
</dbReference>
<evidence type="ECO:0000256" key="7">
    <source>
        <dbReference type="HAMAP-Rule" id="MF_01235"/>
    </source>
</evidence>
<evidence type="ECO:0000313" key="9">
    <source>
        <dbReference type="Proteomes" id="UP000886891"/>
    </source>
</evidence>
<comment type="similarity">
    <text evidence="4 7">Belongs to the NanE family.</text>
</comment>